<evidence type="ECO:0000313" key="2">
    <source>
        <dbReference type="Proteomes" id="UP001165083"/>
    </source>
</evidence>
<proteinExistence type="predicted"/>
<comment type="caution">
    <text evidence="1">The sequence shown here is derived from an EMBL/GenBank/DDBJ whole genome shotgun (WGS) entry which is preliminary data.</text>
</comment>
<reference evidence="1" key="1">
    <citation type="submission" date="2023-04" db="EMBL/GenBank/DDBJ databases">
        <title>Phytophthora lilii NBRC 32176.</title>
        <authorList>
            <person name="Ichikawa N."/>
            <person name="Sato H."/>
            <person name="Tonouchi N."/>
        </authorList>
    </citation>
    <scope>NUCLEOTIDE SEQUENCE</scope>
    <source>
        <strain evidence="1">NBRC 32176</strain>
    </source>
</reference>
<dbReference type="AlphaFoldDB" id="A0A9W6WPV5"/>
<sequence>MASRGNEDMLTSWPDDGSATLHQFERVARVHEAPERFQLVQFTLGWIDSVEWHVTDVIPPFTDLCDYTRGRVLPSLLKYEEFFNHCNFVLTQQMYKQAVKTMKLDQERKDQRGVWTAVCETFVIIFWFKAHR</sequence>
<evidence type="ECO:0000313" key="1">
    <source>
        <dbReference type="EMBL" id="GMF22213.1"/>
    </source>
</evidence>
<keyword evidence="2" id="KW-1185">Reference proteome</keyword>
<protein>
    <submittedName>
        <fullName evidence="1">Unnamed protein product</fullName>
    </submittedName>
</protein>
<dbReference type="Proteomes" id="UP001165083">
    <property type="component" value="Unassembled WGS sequence"/>
</dbReference>
<name>A0A9W6WPV5_9STRA</name>
<organism evidence="1 2">
    <name type="scientific">Phytophthora lilii</name>
    <dbReference type="NCBI Taxonomy" id="2077276"/>
    <lineage>
        <taxon>Eukaryota</taxon>
        <taxon>Sar</taxon>
        <taxon>Stramenopiles</taxon>
        <taxon>Oomycota</taxon>
        <taxon>Peronosporomycetes</taxon>
        <taxon>Peronosporales</taxon>
        <taxon>Peronosporaceae</taxon>
        <taxon>Phytophthora</taxon>
    </lineage>
</organism>
<dbReference type="OrthoDB" id="118891at2759"/>
<gene>
    <name evidence="1" type="ORF">Plil01_000882200</name>
</gene>
<dbReference type="EMBL" id="BSXW01000434">
    <property type="protein sequence ID" value="GMF22213.1"/>
    <property type="molecule type" value="Genomic_DNA"/>
</dbReference>
<accession>A0A9W6WPV5</accession>